<dbReference type="STRING" id="1055723.SAMN05216293_3532"/>
<dbReference type="EMBL" id="FOKU01000009">
    <property type="protein sequence ID" value="SFC35835.1"/>
    <property type="molecule type" value="Genomic_DNA"/>
</dbReference>
<keyword evidence="1" id="KW-0472">Membrane</keyword>
<comment type="caution">
    <text evidence="3">The sequence shown here is derived from an EMBL/GenBank/DDBJ whole genome shotgun (WGS) entry which is preliminary data.</text>
</comment>
<protein>
    <submittedName>
        <fullName evidence="3">Uncharacterized protein</fullName>
    </submittedName>
</protein>
<dbReference type="RefSeq" id="WP_072882211.1">
    <property type="nucleotide sequence ID" value="NZ_FOKU01000009.1"/>
</dbReference>
<name>A0A1M7AT01_9FLAO</name>
<accession>A0A1M7AT01</accession>
<reference evidence="3 4" key="1">
    <citation type="submission" date="2016-11" db="EMBL/GenBank/DDBJ databases">
        <authorList>
            <person name="Varghese N."/>
            <person name="Submissions S."/>
        </authorList>
    </citation>
    <scope>NUCLEOTIDE SEQUENCE [LARGE SCALE GENOMIC DNA]</scope>
    <source>
        <strain evidence="3 4">CGMCC 1.12174</strain>
        <strain evidence="2 5">DSM 26351</strain>
    </source>
</reference>
<organism evidence="3 4">
    <name type="scientific">Flagellimonas taeanensis</name>
    <dbReference type="NCBI Taxonomy" id="1005926"/>
    <lineage>
        <taxon>Bacteria</taxon>
        <taxon>Pseudomonadati</taxon>
        <taxon>Bacteroidota</taxon>
        <taxon>Flavobacteriia</taxon>
        <taxon>Flavobacteriales</taxon>
        <taxon>Flavobacteriaceae</taxon>
        <taxon>Flagellimonas</taxon>
    </lineage>
</organism>
<dbReference type="OrthoDB" id="1004942at2"/>
<evidence type="ECO:0000256" key="1">
    <source>
        <dbReference type="SAM" id="Phobius"/>
    </source>
</evidence>
<keyword evidence="1" id="KW-0812">Transmembrane</keyword>
<dbReference type="Proteomes" id="UP000198940">
    <property type="component" value="Unassembled WGS sequence"/>
</dbReference>
<evidence type="ECO:0000313" key="5">
    <source>
        <dbReference type="Proteomes" id="UP000198940"/>
    </source>
</evidence>
<sequence length="420" mass="46668">MKLHKKIRAGALQFVLFIGAVIAVLLMTFVLLHHTQGLFDKKTSKVVEVIKRADMGIRYVMGQDFQNNSSTILNLGMDDGIEVTVSKSYWGIFERYTALSRFKKIEFNKIALIGGQLEQNFPALYVNDNDRPMIIAGSAKIIGTALLPKQGIRPGGISGRFYQYEAMVYGQVKESGKTMPYLDSGFRNQLKQLLYSDQIGILGNDLRFKPDLKAINSFESPTQYIFGDVLRFSESELRGNILIKATSSITIGKGCNIKDVVFMAPKIIVEEGFKGSLQALALDEIQIGKRVYLEYPSALMVDRDDKPYEKSRKAPNILIGEGTMINGVVGYLGNHEENVFYPQISVAEGASIRGEIYCEKSLELKGNVLGKVTTDSFIAMENGSIYQNHLFNGNIDANGLPEEYGGLLSNAGKTVVKWMY</sequence>
<gene>
    <name evidence="2" type="ORF">SAMN04487891_109159</name>
    <name evidence="3" type="ORF">SAMN05216293_3532</name>
</gene>
<keyword evidence="1" id="KW-1133">Transmembrane helix</keyword>
<proteinExistence type="predicted"/>
<dbReference type="AlphaFoldDB" id="A0A1M7AT01"/>
<keyword evidence="5" id="KW-1185">Reference proteome</keyword>
<feature type="transmembrane region" description="Helical" evidence="1">
    <location>
        <begin position="12"/>
        <end position="32"/>
    </location>
</feature>
<dbReference type="Proteomes" id="UP000184031">
    <property type="component" value="Unassembled WGS sequence"/>
</dbReference>
<evidence type="ECO:0000313" key="4">
    <source>
        <dbReference type="Proteomes" id="UP000184031"/>
    </source>
</evidence>
<evidence type="ECO:0000313" key="2">
    <source>
        <dbReference type="EMBL" id="SFC35835.1"/>
    </source>
</evidence>
<dbReference type="EMBL" id="FRAT01000010">
    <property type="protein sequence ID" value="SHL45910.1"/>
    <property type="molecule type" value="Genomic_DNA"/>
</dbReference>
<evidence type="ECO:0000313" key="3">
    <source>
        <dbReference type="EMBL" id="SHL45910.1"/>
    </source>
</evidence>